<organism evidence="1">
    <name type="scientific">Arundo donax</name>
    <name type="common">Giant reed</name>
    <name type="synonym">Donax arundinaceus</name>
    <dbReference type="NCBI Taxonomy" id="35708"/>
    <lineage>
        <taxon>Eukaryota</taxon>
        <taxon>Viridiplantae</taxon>
        <taxon>Streptophyta</taxon>
        <taxon>Embryophyta</taxon>
        <taxon>Tracheophyta</taxon>
        <taxon>Spermatophyta</taxon>
        <taxon>Magnoliopsida</taxon>
        <taxon>Liliopsida</taxon>
        <taxon>Poales</taxon>
        <taxon>Poaceae</taxon>
        <taxon>PACMAD clade</taxon>
        <taxon>Arundinoideae</taxon>
        <taxon>Arundineae</taxon>
        <taxon>Arundo</taxon>
    </lineage>
</organism>
<reference evidence="1" key="1">
    <citation type="submission" date="2014-09" db="EMBL/GenBank/DDBJ databases">
        <authorList>
            <person name="Magalhaes I.L.F."/>
            <person name="Oliveira U."/>
            <person name="Santos F.R."/>
            <person name="Vidigal T.H.D.A."/>
            <person name="Brescovit A.D."/>
            <person name="Santos A.J."/>
        </authorList>
    </citation>
    <scope>NUCLEOTIDE SEQUENCE</scope>
    <source>
        <tissue evidence="1">Shoot tissue taken approximately 20 cm above the soil surface</tissue>
    </source>
</reference>
<proteinExistence type="predicted"/>
<reference evidence="1" key="2">
    <citation type="journal article" date="2015" name="Data Brief">
        <title>Shoot transcriptome of the giant reed, Arundo donax.</title>
        <authorList>
            <person name="Barrero R.A."/>
            <person name="Guerrero F.D."/>
            <person name="Moolhuijzen P."/>
            <person name="Goolsby J.A."/>
            <person name="Tidwell J."/>
            <person name="Bellgard S.E."/>
            <person name="Bellgard M.I."/>
        </authorList>
    </citation>
    <scope>NUCLEOTIDE SEQUENCE</scope>
    <source>
        <tissue evidence="1">Shoot tissue taken approximately 20 cm above the soil surface</tissue>
    </source>
</reference>
<protein>
    <submittedName>
        <fullName evidence="1">Uncharacterized protein</fullName>
    </submittedName>
</protein>
<sequence length="40" mass="4129">MEAALGALPKTLNLSSQGPLLLSKSACALSITTRDSINIE</sequence>
<evidence type="ECO:0000313" key="1">
    <source>
        <dbReference type="EMBL" id="JAE39549.1"/>
    </source>
</evidence>
<dbReference type="AlphaFoldDB" id="A0A0A9HUN4"/>
<dbReference type="EMBL" id="GBRH01158347">
    <property type="protein sequence ID" value="JAE39549.1"/>
    <property type="molecule type" value="Transcribed_RNA"/>
</dbReference>
<accession>A0A0A9HUN4</accession>
<name>A0A0A9HUN4_ARUDO</name>